<evidence type="ECO:0000256" key="4">
    <source>
        <dbReference type="ARBA" id="ARBA00023040"/>
    </source>
</evidence>
<protein>
    <submittedName>
        <fullName evidence="13">Gamma-aminobutyric acid (GABA) B receptor</fullName>
    </submittedName>
</protein>
<dbReference type="Proteomes" id="UP001153069">
    <property type="component" value="Unassembled WGS sequence"/>
</dbReference>
<feature type="transmembrane region" description="Helical" evidence="10">
    <location>
        <begin position="701"/>
        <end position="726"/>
    </location>
</feature>
<keyword evidence="11" id="KW-0732">Signal</keyword>
<dbReference type="InterPro" id="IPR002455">
    <property type="entry name" value="GPCR3_GABA-B"/>
</dbReference>
<organism evidence="13 14">
    <name type="scientific">Seminavis robusta</name>
    <dbReference type="NCBI Taxonomy" id="568900"/>
    <lineage>
        <taxon>Eukaryota</taxon>
        <taxon>Sar</taxon>
        <taxon>Stramenopiles</taxon>
        <taxon>Ochrophyta</taxon>
        <taxon>Bacillariophyta</taxon>
        <taxon>Bacillariophyceae</taxon>
        <taxon>Bacillariophycidae</taxon>
        <taxon>Naviculales</taxon>
        <taxon>Naviculaceae</taxon>
        <taxon>Seminavis</taxon>
    </lineage>
</organism>
<dbReference type="GO" id="GO:0004965">
    <property type="term" value="F:G protein-coupled GABA receptor activity"/>
    <property type="evidence" value="ECO:0007669"/>
    <property type="project" value="InterPro"/>
</dbReference>
<name>A0A9N8E9W4_9STRA</name>
<comment type="caution">
    <text evidence="13">The sequence shown here is derived from an EMBL/GenBank/DDBJ whole genome shotgun (WGS) entry which is preliminary data.</text>
</comment>
<dbReference type="AlphaFoldDB" id="A0A9N8E9W4"/>
<gene>
    <name evidence="13" type="ORF">SEMRO_708_G190680.1</name>
</gene>
<feature type="compositionally biased region" description="Acidic residues" evidence="9">
    <location>
        <begin position="902"/>
        <end position="917"/>
    </location>
</feature>
<evidence type="ECO:0000259" key="12">
    <source>
        <dbReference type="PROSITE" id="PS50259"/>
    </source>
</evidence>
<feature type="signal peptide" evidence="11">
    <location>
        <begin position="1"/>
        <end position="26"/>
    </location>
</feature>
<dbReference type="InterPro" id="IPR017978">
    <property type="entry name" value="GPCR_3_C"/>
</dbReference>
<evidence type="ECO:0000256" key="1">
    <source>
        <dbReference type="ARBA" id="ARBA00004141"/>
    </source>
</evidence>
<evidence type="ECO:0000256" key="2">
    <source>
        <dbReference type="ARBA" id="ARBA00022692"/>
    </source>
</evidence>
<keyword evidence="7" id="KW-0325">Glycoprotein</keyword>
<feature type="transmembrane region" description="Helical" evidence="10">
    <location>
        <begin position="587"/>
        <end position="611"/>
    </location>
</feature>
<dbReference type="PANTHER" id="PTHR10519:SF20">
    <property type="entry name" value="G-PROTEIN COUPLED RECEPTOR 156-RELATED"/>
    <property type="match status" value="1"/>
</dbReference>
<dbReference type="EMBL" id="CAICTM010000707">
    <property type="protein sequence ID" value="CAB9515324.1"/>
    <property type="molecule type" value="Genomic_DNA"/>
</dbReference>
<feature type="transmembrane region" description="Helical" evidence="10">
    <location>
        <begin position="655"/>
        <end position="680"/>
    </location>
</feature>
<evidence type="ECO:0000256" key="5">
    <source>
        <dbReference type="ARBA" id="ARBA00023136"/>
    </source>
</evidence>
<dbReference type="CDD" id="cd15047">
    <property type="entry name" value="7tmC_GABA-B-like"/>
    <property type="match status" value="1"/>
</dbReference>
<evidence type="ECO:0000313" key="14">
    <source>
        <dbReference type="Proteomes" id="UP001153069"/>
    </source>
</evidence>
<proteinExistence type="predicted"/>
<evidence type="ECO:0000256" key="11">
    <source>
        <dbReference type="SAM" id="SignalP"/>
    </source>
</evidence>
<dbReference type="PRINTS" id="PR01176">
    <property type="entry name" value="GABABRECEPTR"/>
</dbReference>
<keyword evidence="4" id="KW-0297">G-protein coupled receptor</keyword>
<dbReference type="GO" id="GO:0038039">
    <property type="term" value="C:G protein-coupled receptor heterodimeric complex"/>
    <property type="evidence" value="ECO:0007669"/>
    <property type="project" value="TreeGrafter"/>
</dbReference>
<dbReference type="PROSITE" id="PS50259">
    <property type="entry name" value="G_PROTEIN_RECEP_F3_4"/>
    <property type="match status" value="1"/>
</dbReference>
<evidence type="ECO:0000256" key="3">
    <source>
        <dbReference type="ARBA" id="ARBA00022989"/>
    </source>
</evidence>
<evidence type="ECO:0000313" key="13">
    <source>
        <dbReference type="EMBL" id="CAB9515324.1"/>
    </source>
</evidence>
<feature type="transmembrane region" description="Helical" evidence="10">
    <location>
        <begin position="762"/>
        <end position="785"/>
    </location>
</feature>
<feature type="domain" description="G-protein coupled receptors family 3 profile" evidence="12">
    <location>
        <begin position="657"/>
        <end position="850"/>
    </location>
</feature>
<dbReference type="Pfam" id="PF00003">
    <property type="entry name" value="7tm_3"/>
    <property type="match status" value="1"/>
</dbReference>
<keyword evidence="5 10" id="KW-0472">Membrane</keyword>
<keyword evidence="14" id="KW-1185">Reference proteome</keyword>
<evidence type="ECO:0000256" key="9">
    <source>
        <dbReference type="SAM" id="MobiDB-lite"/>
    </source>
</evidence>
<dbReference type="OrthoDB" id="40097at2759"/>
<evidence type="ECO:0000256" key="6">
    <source>
        <dbReference type="ARBA" id="ARBA00023170"/>
    </source>
</evidence>
<keyword evidence="6 13" id="KW-0675">Receptor</keyword>
<feature type="transmembrane region" description="Helical" evidence="10">
    <location>
        <begin position="623"/>
        <end position="643"/>
    </location>
</feature>
<feature type="transmembrane region" description="Helical" evidence="10">
    <location>
        <begin position="797"/>
        <end position="819"/>
    </location>
</feature>
<accession>A0A9N8E9W4</accession>
<dbReference type="PANTHER" id="PTHR10519">
    <property type="entry name" value="GABA-B RECEPTOR"/>
    <property type="match status" value="1"/>
</dbReference>
<sequence>MMSAYCFGLVLQTVGIICACIGQSQALNITVFDFSTTADPEEENAFQYENLPRCNMTSKELVGVDDSAIIDPCILYDVSPEVHESRSNVITIVGVNPSGCDEHPDGALAGVETLNGDNNGKGAKIGYNGNHYLQFRYVVVISGNSQQLPPDVYARNHEGLLEATVMSLQPQYIMGSCSYVAKHDKRIAGKYQTILLSQVGPDIFYTQDSNDYVFGVHIRSETYGIPAFQAVKFSTKDKSKQKIRILHRDRSQFFNSTCQEIYKHALQDGFTDTVAISYNPQGDEDNDGVDNQHDVPYLQSLADQACPPNQTSRSDDPPVAIWACVMTDLETNTILDRWRSNGCQPSSLWLHAAAKAYATRYPENVAYMQAGAQWHKAMAYSDEYFSNGQAMLDYIEDSHGYKPDYDALGTYHAVYLAYKNTASFVKTKDNPNVHDVYANQYEEDRRHLLGLSVPKSLFGPTSFDENQRNIGRGSAGMQWGFRLDSSANESKLEKLLVSPIDQAEATVVVPAPTALDCPAGQFVNMSAIATDSALLEDKCSACPVDTYRSLDMPSHFCQPCKDGSGTDGDTGAKICHQVEDNLIPRGLLIFGYFIMALSFSCSLGFGVWTIVHRYDVVVQISQMEFLLLLCLGSIISTSSIIPLSIQARTEDDTMAASVACVAIPWLYSTGWIIQYSSMFAKSYRMFQMVQNSNNMRRTAVTALDVAHIVLVCLVINWALVTAWTIVDPLTWMREDQGTIVDEEAGILTEVSVGKCSSEFMTAWLGSLLGFHLTIMIATNVLLWQLRTVSDRYQESKFITLASLFACEFLLLGIPILIAVGDSSEARHIALVCIIGLTDVGVLLMVFLPKIGYQRQGLPEGITAASSLFKASARSSALHSRAFANSSGGLSGSIREMQQELEQLYEEGKEEEEEEEEEAVPKAPQELKSSSSMTKSGLKDDSREAENDESPTVHHA</sequence>
<feature type="transmembrane region" description="Helical" evidence="10">
    <location>
        <begin position="825"/>
        <end position="847"/>
    </location>
</feature>
<evidence type="ECO:0000256" key="8">
    <source>
        <dbReference type="ARBA" id="ARBA00023224"/>
    </source>
</evidence>
<feature type="region of interest" description="Disordered" evidence="9">
    <location>
        <begin position="902"/>
        <end position="955"/>
    </location>
</feature>
<keyword evidence="8" id="KW-0807">Transducer</keyword>
<reference evidence="13" key="1">
    <citation type="submission" date="2020-06" db="EMBL/GenBank/DDBJ databases">
        <authorList>
            <consortium name="Plant Systems Biology data submission"/>
        </authorList>
    </citation>
    <scope>NUCLEOTIDE SEQUENCE</scope>
    <source>
        <strain evidence="13">D6</strain>
    </source>
</reference>
<comment type="subcellular location">
    <subcellularLocation>
        <location evidence="1">Membrane</location>
        <topology evidence="1">Multi-pass membrane protein</topology>
    </subcellularLocation>
</comment>
<keyword evidence="3 10" id="KW-1133">Transmembrane helix</keyword>
<feature type="chain" id="PRO_5040503243" evidence="11">
    <location>
        <begin position="27"/>
        <end position="955"/>
    </location>
</feature>
<keyword evidence="2 10" id="KW-0812">Transmembrane</keyword>
<evidence type="ECO:0000256" key="7">
    <source>
        <dbReference type="ARBA" id="ARBA00023180"/>
    </source>
</evidence>
<evidence type="ECO:0000256" key="10">
    <source>
        <dbReference type="SAM" id="Phobius"/>
    </source>
</evidence>